<dbReference type="PANTHER" id="PTHR30303">
    <property type="entry name" value="HYDROGENASE ISOENZYMES FORMATION PROTEIN HYPE"/>
    <property type="match status" value="1"/>
</dbReference>
<evidence type="ECO:0000256" key="1">
    <source>
        <dbReference type="ARBA" id="ARBA00006243"/>
    </source>
</evidence>
<evidence type="ECO:0000313" key="5">
    <source>
        <dbReference type="Proteomes" id="UP000831768"/>
    </source>
</evidence>
<reference evidence="4" key="1">
    <citation type="submission" date="2022-04" db="EMBL/GenBank/DDBJ databases">
        <title>Halocatena sp. nov., isolated from a salt lake.</title>
        <authorList>
            <person name="Cui H.-L."/>
        </authorList>
    </citation>
    <scope>NUCLEOTIDE SEQUENCE</scope>
    <source>
        <strain evidence="4">AD-1</strain>
    </source>
</reference>
<dbReference type="PANTHER" id="PTHR30303:SF4">
    <property type="entry name" value="HYDROGENASE EXPRESSION_FORMATION PROTEIN HYPE"/>
    <property type="match status" value="1"/>
</dbReference>
<dbReference type="EMBL" id="CP096019">
    <property type="protein sequence ID" value="UPM43503.1"/>
    <property type="molecule type" value="Genomic_DNA"/>
</dbReference>
<feature type="domain" description="PurM-like N-terminal" evidence="2">
    <location>
        <begin position="36"/>
        <end position="134"/>
    </location>
</feature>
<dbReference type="RefSeq" id="WP_247994170.1">
    <property type="nucleotide sequence ID" value="NZ_CP096019.1"/>
</dbReference>
<dbReference type="Gene3D" id="3.30.1330.10">
    <property type="entry name" value="PurM-like, N-terminal domain"/>
    <property type="match status" value="1"/>
</dbReference>
<dbReference type="Gene3D" id="3.90.650.10">
    <property type="entry name" value="PurM-like C-terminal domain"/>
    <property type="match status" value="1"/>
</dbReference>
<feature type="domain" description="PurM-like C-terminal" evidence="3">
    <location>
        <begin position="157"/>
        <end position="310"/>
    </location>
</feature>
<accession>A0A8U0A6C7</accession>
<dbReference type="AlphaFoldDB" id="A0A8U0A6C7"/>
<evidence type="ECO:0000313" key="4">
    <source>
        <dbReference type="EMBL" id="UPM43503.1"/>
    </source>
</evidence>
<gene>
    <name evidence="4" type="ORF">MW046_03420</name>
</gene>
<evidence type="ECO:0000259" key="3">
    <source>
        <dbReference type="Pfam" id="PF02769"/>
    </source>
</evidence>
<sequence length="335" mass="35493">MPDYGKIDRGFFETYIHPNLGADREDVRLGPTPGVDFGVIDVNDTALVVATDPISILPALGFERAARFALDIVLADVAVSGFAPRFLSISFTLPPSMTDEEFGMLWNAIDDTATKLGVSIVTGHTARYDGCGYPWIGSATAFAVGDHDDLIRPDGTQPGDRVIVTTGPAVEAVGLLTTLFGDRMSLPEDTITTAKRRLSETNTVRDALTASELPVTAIHDVTEGGLQGALTELAASAGLRLEIDSATVPTKPAVDDVCSYLDIEPWHATSSGTLLITAPKQHADSVVTALHDRGTDAAVVGTAHTGRGVYVDGTRVEHPETDPSWAVYAEYATNT</sequence>
<dbReference type="PIRSF" id="PIRSF005644">
    <property type="entry name" value="Hdrgns_mtr_HypE"/>
    <property type="match status" value="1"/>
</dbReference>
<organism evidence="4 5">
    <name type="scientific">Halocatena salina</name>
    <dbReference type="NCBI Taxonomy" id="2934340"/>
    <lineage>
        <taxon>Archaea</taxon>
        <taxon>Methanobacteriati</taxon>
        <taxon>Methanobacteriota</taxon>
        <taxon>Stenosarchaea group</taxon>
        <taxon>Halobacteria</taxon>
        <taxon>Halobacteriales</taxon>
        <taxon>Natronomonadaceae</taxon>
        <taxon>Halocatena</taxon>
    </lineage>
</organism>
<dbReference type="InterPro" id="IPR036676">
    <property type="entry name" value="PurM-like_C_sf"/>
</dbReference>
<dbReference type="InterPro" id="IPR036921">
    <property type="entry name" value="PurM-like_N_sf"/>
</dbReference>
<dbReference type="CDD" id="cd06061">
    <property type="entry name" value="PurM-like1"/>
    <property type="match status" value="1"/>
</dbReference>
<evidence type="ECO:0000259" key="2">
    <source>
        <dbReference type="Pfam" id="PF00586"/>
    </source>
</evidence>
<protein>
    <submittedName>
        <fullName evidence="4">AIR synthase family protein</fullName>
    </submittedName>
</protein>
<dbReference type="GeneID" id="71927065"/>
<keyword evidence="5" id="KW-1185">Reference proteome</keyword>
<proteinExistence type="inferred from homology"/>
<name>A0A8U0A6C7_9EURY</name>
<dbReference type="Pfam" id="PF02769">
    <property type="entry name" value="AIRS_C"/>
    <property type="match status" value="1"/>
</dbReference>
<dbReference type="Pfam" id="PF00586">
    <property type="entry name" value="AIRS"/>
    <property type="match status" value="1"/>
</dbReference>
<dbReference type="InterPro" id="IPR016188">
    <property type="entry name" value="PurM-like_N"/>
</dbReference>
<dbReference type="Proteomes" id="UP000831768">
    <property type="component" value="Chromosome"/>
</dbReference>
<dbReference type="SUPFAM" id="SSF55326">
    <property type="entry name" value="PurM N-terminal domain-like"/>
    <property type="match status" value="1"/>
</dbReference>
<dbReference type="SUPFAM" id="SSF56042">
    <property type="entry name" value="PurM C-terminal domain-like"/>
    <property type="match status" value="1"/>
</dbReference>
<comment type="similarity">
    <text evidence="1">Belongs to the HypE family.</text>
</comment>
<dbReference type="InterPro" id="IPR011854">
    <property type="entry name" value="HypE"/>
</dbReference>
<dbReference type="InterPro" id="IPR010918">
    <property type="entry name" value="PurM-like_C_dom"/>
</dbReference>
<dbReference type="GO" id="GO:0051604">
    <property type="term" value="P:protein maturation"/>
    <property type="evidence" value="ECO:0007669"/>
    <property type="project" value="TreeGrafter"/>
</dbReference>
<dbReference type="KEGG" id="haad:MW046_03420"/>